<organism evidence="2">
    <name type="scientific">Prasinoderma singulare</name>
    <dbReference type="NCBI Taxonomy" id="676789"/>
    <lineage>
        <taxon>Eukaryota</taxon>
        <taxon>Viridiplantae</taxon>
        <taxon>Prasinodermophyta</taxon>
        <taxon>Prasinodermophyceae</taxon>
        <taxon>Prasinodermales</taxon>
        <taxon>Prasinodermaceae</taxon>
        <taxon>Prasinoderma</taxon>
    </lineage>
</organism>
<dbReference type="PANTHER" id="PTHR34051:SF2">
    <property type="entry name" value="PROTEIN LPA3"/>
    <property type="match status" value="1"/>
</dbReference>
<name>A0A7S3C3M7_9VIRI</name>
<evidence type="ECO:0000259" key="1">
    <source>
        <dbReference type="Pfam" id="PF09353"/>
    </source>
</evidence>
<accession>A0A7S3C3M7</accession>
<dbReference type="EMBL" id="HBHY01021483">
    <property type="protein sequence ID" value="CAE0152498.1"/>
    <property type="molecule type" value="Transcribed_RNA"/>
</dbReference>
<dbReference type="InterPro" id="IPR044687">
    <property type="entry name" value="LPA3"/>
</dbReference>
<proteinExistence type="predicted"/>
<dbReference type="Pfam" id="PF09353">
    <property type="entry name" value="DUF1995"/>
    <property type="match status" value="1"/>
</dbReference>
<dbReference type="InterPro" id="IPR018962">
    <property type="entry name" value="DUF1995"/>
</dbReference>
<sequence>MQAEEPPVDKYAKWPVEEGPAAYAPETFEEIVDDVTGGVLRSMEAGYRRVEVDFPPLPTSINNYAGASDDFNEANFQLALQLSRNLVAEGRKPRIVVPDKIELARLLKRYKGSLELSEGVSVGSLEEGADARGLNNLTAAQALSRAANAWRNLEVGLQGLPSSEELVAGAQGADVHILLNPSTVDLPGIRTYTESFENGASEPTVVLFNCELETLRGDLGQITFPPKEMHYEFLSTFIPAYFLRRRDYSKTVSVQPFIINYSGALLRVFPAPWQCMLCQDDKSYACIAEAGDRYTLQQFKTELLVALGLDEEEGSFLDVARRGFFKGTWWEVETEPEVSSNWRR</sequence>
<dbReference type="PANTHER" id="PTHR34051">
    <property type="entry name" value="PROTEIN LOW PSII ACCUMULATION 3, CHLOROPLASTIC"/>
    <property type="match status" value="1"/>
</dbReference>
<protein>
    <recommendedName>
        <fullName evidence="1">DUF1995 domain-containing protein</fullName>
    </recommendedName>
</protein>
<gene>
    <name evidence="2" type="ORF">PSIN1315_LOCUS13748</name>
</gene>
<feature type="domain" description="DUF1995" evidence="1">
    <location>
        <begin position="25"/>
        <end position="300"/>
    </location>
</feature>
<dbReference type="AlphaFoldDB" id="A0A7S3C3M7"/>
<reference evidence="2" key="1">
    <citation type="submission" date="2021-01" db="EMBL/GenBank/DDBJ databases">
        <authorList>
            <person name="Corre E."/>
            <person name="Pelletier E."/>
            <person name="Niang G."/>
            <person name="Scheremetjew M."/>
            <person name="Finn R."/>
            <person name="Kale V."/>
            <person name="Holt S."/>
            <person name="Cochrane G."/>
            <person name="Meng A."/>
            <person name="Brown T."/>
            <person name="Cohen L."/>
        </authorList>
    </citation>
    <scope>NUCLEOTIDE SEQUENCE</scope>
    <source>
        <strain evidence="2">RCC927</strain>
    </source>
</reference>
<evidence type="ECO:0000313" key="2">
    <source>
        <dbReference type="EMBL" id="CAE0152498.1"/>
    </source>
</evidence>